<dbReference type="Pfam" id="PF01899">
    <property type="entry name" value="MNHE"/>
    <property type="match status" value="1"/>
</dbReference>
<proteinExistence type="inferred from homology"/>
<comment type="caution">
    <text evidence="9">The sequence shown here is derived from an EMBL/GenBank/DDBJ whole genome shotgun (WGS) entry which is preliminary data.</text>
</comment>
<dbReference type="InterPro" id="IPR002758">
    <property type="entry name" value="Cation_antiport_E"/>
</dbReference>
<evidence type="ECO:0000256" key="5">
    <source>
        <dbReference type="ARBA" id="ARBA00022989"/>
    </source>
</evidence>
<evidence type="ECO:0000256" key="4">
    <source>
        <dbReference type="ARBA" id="ARBA00022692"/>
    </source>
</evidence>
<organism evidence="9 10">
    <name type="scientific">Micromonospora sonneratiae</name>
    <dbReference type="NCBI Taxonomy" id="1184706"/>
    <lineage>
        <taxon>Bacteria</taxon>
        <taxon>Bacillati</taxon>
        <taxon>Actinomycetota</taxon>
        <taxon>Actinomycetes</taxon>
        <taxon>Micromonosporales</taxon>
        <taxon>Micromonosporaceae</taxon>
        <taxon>Micromonospora</taxon>
    </lineage>
</organism>
<evidence type="ECO:0000256" key="7">
    <source>
        <dbReference type="SAM" id="MobiDB-lite"/>
    </source>
</evidence>
<keyword evidence="10" id="KW-1185">Reference proteome</keyword>
<keyword evidence="3" id="KW-1003">Cell membrane</keyword>
<reference evidence="10" key="1">
    <citation type="journal article" date="2019" name="Int. J. Syst. Evol. Microbiol.">
        <title>The Global Catalogue of Microorganisms (GCM) 10K type strain sequencing project: providing services to taxonomists for standard genome sequencing and annotation.</title>
        <authorList>
            <consortium name="The Broad Institute Genomics Platform"/>
            <consortium name="The Broad Institute Genome Sequencing Center for Infectious Disease"/>
            <person name="Wu L."/>
            <person name="Ma J."/>
        </authorList>
    </citation>
    <scope>NUCLEOTIDE SEQUENCE [LARGE SCALE GENOMIC DNA]</scope>
    <source>
        <strain evidence="10">JCM 31037</strain>
    </source>
</reference>
<keyword evidence="6 8" id="KW-0472">Membrane</keyword>
<feature type="transmembrane region" description="Helical" evidence="8">
    <location>
        <begin position="78"/>
        <end position="97"/>
    </location>
</feature>
<name>A0ABW3YNQ6_9ACTN</name>
<evidence type="ECO:0000256" key="6">
    <source>
        <dbReference type="ARBA" id="ARBA00023136"/>
    </source>
</evidence>
<dbReference type="RefSeq" id="WP_377576125.1">
    <property type="nucleotide sequence ID" value="NZ_JBHTMP010000059.1"/>
</dbReference>
<evidence type="ECO:0000256" key="1">
    <source>
        <dbReference type="ARBA" id="ARBA00004651"/>
    </source>
</evidence>
<evidence type="ECO:0000256" key="8">
    <source>
        <dbReference type="SAM" id="Phobius"/>
    </source>
</evidence>
<dbReference type="PANTHER" id="PTHR34584:SF1">
    <property type="entry name" value="NA(+)_H(+) ANTIPORTER SUBUNIT E1"/>
    <property type="match status" value="1"/>
</dbReference>
<comment type="subcellular location">
    <subcellularLocation>
        <location evidence="1">Cell membrane</location>
        <topology evidence="1">Multi-pass membrane protein</topology>
    </subcellularLocation>
</comment>
<evidence type="ECO:0000256" key="2">
    <source>
        <dbReference type="ARBA" id="ARBA00006228"/>
    </source>
</evidence>
<dbReference type="EMBL" id="JBHTMP010000059">
    <property type="protein sequence ID" value="MFD1324839.1"/>
    <property type="molecule type" value="Genomic_DNA"/>
</dbReference>
<evidence type="ECO:0000313" key="10">
    <source>
        <dbReference type="Proteomes" id="UP001597260"/>
    </source>
</evidence>
<dbReference type="NCBIfam" id="NF006521">
    <property type="entry name" value="PRK08965.1-5"/>
    <property type="match status" value="1"/>
</dbReference>
<sequence length="233" mass="25830">MTPPASQQPAEGEPSVPSPAEQWKRSELSESPVIESPLTEVEPEIPRTVPTRTRWRDQAVTVGVLVLVWNLLWDEFSWGNVLGGLAVALVVLFFFPLPPVTFEGRLRPVGLIRFATRFVYDLVTASIHVAWTALRPGYQPRNAIIAVPLRVRSDLNLTLTAEAVSLVPGSLIVEADRKSGTLYVHVLDIRGPEDLDRARREVLELESRIIRAIGSKAELRQLQQTSTDRGATA</sequence>
<evidence type="ECO:0000256" key="3">
    <source>
        <dbReference type="ARBA" id="ARBA00022475"/>
    </source>
</evidence>
<protein>
    <submittedName>
        <fullName evidence="9">Na+/H+ antiporter subunit E</fullName>
    </submittedName>
</protein>
<keyword evidence="4 8" id="KW-0812">Transmembrane</keyword>
<feature type="region of interest" description="Disordered" evidence="7">
    <location>
        <begin position="1"/>
        <end position="32"/>
    </location>
</feature>
<dbReference type="PANTHER" id="PTHR34584">
    <property type="entry name" value="NA(+)/H(+) ANTIPORTER SUBUNIT E1"/>
    <property type="match status" value="1"/>
</dbReference>
<keyword evidence="5 8" id="KW-1133">Transmembrane helix</keyword>
<gene>
    <name evidence="9" type="ORF">ACFQ4H_27515</name>
</gene>
<accession>A0ABW3YNQ6</accession>
<comment type="similarity">
    <text evidence="2">Belongs to the CPA3 antiporters (TC 2.A.63) subunit E family.</text>
</comment>
<evidence type="ECO:0000313" key="9">
    <source>
        <dbReference type="EMBL" id="MFD1324839.1"/>
    </source>
</evidence>
<dbReference type="Proteomes" id="UP001597260">
    <property type="component" value="Unassembled WGS sequence"/>
</dbReference>